<protein>
    <submittedName>
        <fullName evidence="6">Uncharacterized protein</fullName>
    </submittedName>
</protein>
<dbReference type="PRINTS" id="PR00705">
    <property type="entry name" value="PAPAIN"/>
</dbReference>
<feature type="domain" description="Peptidase C1A papain C-terminal" evidence="4">
    <location>
        <begin position="79"/>
        <end position="296"/>
    </location>
</feature>
<evidence type="ECO:0000259" key="5">
    <source>
        <dbReference type="SMART" id="SM00848"/>
    </source>
</evidence>
<dbReference type="SUPFAM" id="SSF54001">
    <property type="entry name" value="Cysteine proteinases"/>
    <property type="match status" value="1"/>
</dbReference>
<dbReference type="InterPro" id="IPR013128">
    <property type="entry name" value="Peptidase_C1A"/>
</dbReference>
<dbReference type="FunFam" id="3.90.70.10:FF:000332">
    <property type="entry name" value="Cathepsin L1"/>
    <property type="match status" value="1"/>
</dbReference>
<dbReference type="InterPro" id="IPR000668">
    <property type="entry name" value="Peptidase_C1A_C"/>
</dbReference>
<dbReference type="Gene3D" id="3.90.70.10">
    <property type="entry name" value="Cysteine proteinases"/>
    <property type="match status" value="1"/>
</dbReference>
<evidence type="ECO:0000313" key="6">
    <source>
        <dbReference type="EMBL" id="CAG9319528.1"/>
    </source>
</evidence>
<dbReference type="PANTHER" id="PTHR12411">
    <property type="entry name" value="CYSTEINE PROTEASE FAMILY C1-RELATED"/>
    <property type="match status" value="1"/>
</dbReference>
<dbReference type="InterPro" id="IPR013201">
    <property type="entry name" value="Prot_inhib_I29"/>
</dbReference>
<dbReference type="SMART" id="SM00848">
    <property type="entry name" value="Inhibitor_I29"/>
    <property type="match status" value="1"/>
</dbReference>
<dbReference type="InterPro" id="IPR038765">
    <property type="entry name" value="Papain-like_cys_pep_sf"/>
</dbReference>
<dbReference type="InterPro" id="IPR039417">
    <property type="entry name" value="Peptidase_C1A_papain-like"/>
</dbReference>
<evidence type="ECO:0000256" key="1">
    <source>
        <dbReference type="ARBA" id="ARBA00008455"/>
    </source>
</evidence>
<evidence type="ECO:0000313" key="7">
    <source>
        <dbReference type="Proteomes" id="UP001162131"/>
    </source>
</evidence>
<organism evidence="6 7">
    <name type="scientific">Blepharisma stoltei</name>
    <dbReference type="NCBI Taxonomy" id="1481888"/>
    <lineage>
        <taxon>Eukaryota</taxon>
        <taxon>Sar</taxon>
        <taxon>Alveolata</taxon>
        <taxon>Ciliophora</taxon>
        <taxon>Postciliodesmatophora</taxon>
        <taxon>Heterotrichea</taxon>
        <taxon>Heterotrichida</taxon>
        <taxon>Blepharismidae</taxon>
        <taxon>Blepharisma</taxon>
    </lineage>
</organism>
<evidence type="ECO:0000256" key="2">
    <source>
        <dbReference type="ARBA" id="ARBA00023145"/>
    </source>
</evidence>
<dbReference type="GO" id="GO:0008234">
    <property type="term" value="F:cysteine-type peptidase activity"/>
    <property type="evidence" value="ECO:0007669"/>
    <property type="project" value="InterPro"/>
</dbReference>
<reference evidence="6" key="1">
    <citation type="submission" date="2021-09" db="EMBL/GenBank/DDBJ databases">
        <authorList>
            <consortium name="AG Swart"/>
            <person name="Singh M."/>
            <person name="Singh A."/>
            <person name="Seah K."/>
            <person name="Emmerich C."/>
        </authorList>
    </citation>
    <scope>NUCLEOTIDE SEQUENCE</scope>
    <source>
        <strain evidence="6">ATCC30299</strain>
    </source>
</reference>
<accession>A0AAU9J6E1</accession>
<evidence type="ECO:0000256" key="3">
    <source>
        <dbReference type="ARBA" id="ARBA00023157"/>
    </source>
</evidence>
<name>A0AAU9J6E1_9CILI</name>
<keyword evidence="2" id="KW-0865">Zymogen</keyword>
<dbReference type="Pfam" id="PF00112">
    <property type="entry name" value="Peptidase_C1"/>
    <property type="match status" value="1"/>
</dbReference>
<dbReference type="AlphaFoldDB" id="A0AAU9J6E1"/>
<dbReference type="EMBL" id="CAJZBQ010000023">
    <property type="protein sequence ID" value="CAG9319528.1"/>
    <property type="molecule type" value="Genomic_DNA"/>
</dbReference>
<dbReference type="PROSITE" id="PS00139">
    <property type="entry name" value="THIOL_PROTEASE_CYS"/>
    <property type="match status" value="1"/>
</dbReference>
<dbReference type="SMART" id="SM00645">
    <property type="entry name" value="Pept_C1"/>
    <property type="match status" value="1"/>
</dbReference>
<keyword evidence="3" id="KW-1015">Disulfide bond</keyword>
<comment type="caution">
    <text evidence="6">The sequence shown here is derived from an EMBL/GenBank/DDBJ whole genome shotgun (WGS) entry which is preliminary data.</text>
</comment>
<comment type="similarity">
    <text evidence="1">Belongs to the peptidase C1 family.</text>
</comment>
<feature type="domain" description="Cathepsin propeptide inhibitor" evidence="5">
    <location>
        <begin position="1"/>
        <end position="53"/>
    </location>
</feature>
<evidence type="ECO:0000259" key="4">
    <source>
        <dbReference type="SMART" id="SM00645"/>
    </source>
</evidence>
<dbReference type="InterPro" id="IPR000169">
    <property type="entry name" value="Pept_cys_AS"/>
</dbReference>
<keyword evidence="7" id="KW-1185">Reference proteome</keyword>
<dbReference type="Proteomes" id="UP001162131">
    <property type="component" value="Unassembled WGS sequence"/>
</dbReference>
<sequence length="304" mass="33948">MTLYGKKYSSEEEYARRFQIYRENSAYVRIHNAAEEDWSLAVNKFADLTSGEFESRYLTRRVDVNKRRHTQILPEQLTYQPTWDWRKHGAVTPVKDQGECGSCWAFSATGAVEGAWASGNHTLVSLSEQELIDCSKDYGNAGCDGGDMDQAFEYILEYGLALEKEYPYTSGNSTNSTNSTCDYMKVIMPWVRITGYTDVLSNNATSLLSSVFRTPVSVAVDATSWQFYKSGVVTKKCGTNLNHGVLAVSYNTAAKKPFYIVKNSWGTQWGEDGYIKVGIQEGKGVCGIQMAPSYPTALYNSPKP</sequence>
<dbReference type="GO" id="GO:0006508">
    <property type="term" value="P:proteolysis"/>
    <property type="evidence" value="ECO:0007669"/>
    <property type="project" value="InterPro"/>
</dbReference>
<dbReference type="CDD" id="cd02248">
    <property type="entry name" value="Peptidase_C1A"/>
    <property type="match status" value="1"/>
</dbReference>
<proteinExistence type="inferred from homology"/>
<dbReference type="Pfam" id="PF08246">
    <property type="entry name" value="Inhibitor_I29"/>
    <property type="match status" value="1"/>
</dbReference>
<gene>
    <name evidence="6" type="ORF">BSTOLATCC_MIC24079</name>
</gene>